<evidence type="ECO:0000313" key="1">
    <source>
        <dbReference type="EMBL" id="CAD8646596.1"/>
    </source>
</evidence>
<reference evidence="1" key="1">
    <citation type="submission" date="2021-01" db="EMBL/GenBank/DDBJ databases">
        <authorList>
            <person name="Corre E."/>
            <person name="Pelletier E."/>
            <person name="Niang G."/>
            <person name="Scheremetjew M."/>
            <person name="Finn R."/>
            <person name="Kale V."/>
            <person name="Holt S."/>
            <person name="Cochrane G."/>
            <person name="Meng A."/>
            <person name="Brown T."/>
            <person name="Cohen L."/>
        </authorList>
    </citation>
    <scope>NUCLEOTIDE SEQUENCE</scope>
    <source>
        <strain evidence="1">CCAP979/52</strain>
    </source>
</reference>
<name>A0A7S0QSG8_9CRYP</name>
<accession>A0A7S0QSG8</accession>
<organism evidence="1">
    <name type="scientific">Cryptomonas curvata</name>
    <dbReference type="NCBI Taxonomy" id="233186"/>
    <lineage>
        <taxon>Eukaryota</taxon>
        <taxon>Cryptophyceae</taxon>
        <taxon>Cryptomonadales</taxon>
        <taxon>Cryptomonadaceae</taxon>
        <taxon>Cryptomonas</taxon>
    </lineage>
</organism>
<proteinExistence type="predicted"/>
<dbReference type="EMBL" id="HBEZ01044183">
    <property type="protein sequence ID" value="CAD8646596.1"/>
    <property type="molecule type" value="Transcribed_RNA"/>
</dbReference>
<dbReference type="AlphaFoldDB" id="A0A7S0QSG8"/>
<protein>
    <submittedName>
        <fullName evidence="1">Uncharacterized protein</fullName>
    </submittedName>
</protein>
<sequence>MGYTPEGHQLPIPTWNPGIKSNAFPNWIKADGIKAPKCFHDINFVYATGNDVTPFIGFEKWEDIGISVRFFLPYVYINQEKKWFRYFSDCLFMWSVFDYVNRVALMPVRKD</sequence>
<gene>
    <name evidence="1" type="ORF">CCUR1050_LOCUS24281</name>
</gene>